<dbReference type="InterPro" id="IPR015631">
    <property type="entry name" value="CD2/SLAM_rcpt"/>
</dbReference>
<evidence type="ECO:0000256" key="2">
    <source>
        <dbReference type="ARBA" id="ARBA00022729"/>
    </source>
</evidence>
<dbReference type="InterPro" id="IPR013098">
    <property type="entry name" value="Ig_I-set"/>
</dbReference>
<dbReference type="SUPFAM" id="SSF48726">
    <property type="entry name" value="Immunoglobulin"/>
    <property type="match status" value="2"/>
</dbReference>
<organism evidence="6 7">
    <name type="scientific">Semnornis frantzii</name>
    <dbReference type="NCBI Taxonomy" id="91796"/>
    <lineage>
        <taxon>Eukaryota</taxon>
        <taxon>Metazoa</taxon>
        <taxon>Chordata</taxon>
        <taxon>Craniata</taxon>
        <taxon>Vertebrata</taxon>
        <taxon>Euteleostomi</taxon>
        <taxon>Archelosauria</taxon>
        <taxon>Archosauria</taxon>
        <taxon>Dinosauria</taxon>
        <taxon>Saurischia</taxon>
        <taxon>Theropoda</taxon>
        <taxon>Coelurosauria</taxon>
        <taxon>Aves</taxon>
        <taxon>Neognathae</taxon>
        <taxon>Neoaves</taxon>
        <taxon>Telluraves</taxon>
        <taxon>Coraciimorphae</taxon>
        <taxon>Piciformes</taxon>
        <taxon>Ramphastidae</taxon>
        <taxon>Semnornis</taxon>
    </lineage>
</organism>
<dbReference type="InterPro" id="IPR007110">
    <property type="entry name" value="Ig-like_dom"/>
</dbReference>
<name>A0A7L2I9P6_9PICI</name>
<accession>A0A7L2I9P6</accession>
<dbReference type="EMBL" id="VWYK01022542">
    <property type="protein sequence ID" value="NXR07415.1"/>
    <property type="molecule type" value="Genomic_DNA"/>
</dbReference>
<dbReference type="OrthoDB" id="6353782at2759"/>
<feature type="domain" description="Ig-like" evidence="5">
    <location>
        <begin position="103"/>
        <end position="185"/>
    </location>
</feature>
<keyword evidence="7" id="KW-1185">Reference proteome</keyword>
<dbReference type="SMART" id="SM00409">
    <property type="entry name" value="IG"/>
    <property type="match status" value="2"/>
</dbReference>
<evidence type="ECO:0000259" key="5">
    <source>
        <dbReference type="PROSITE" id="PS50835"/>
    </source>
</evidence>
<comment type="subcellular location">
    <subcellularLocation>
        <location evidence="1">Membrane</location>
    </subcellularLocation>
</comment>
<comment type="caution">
    <text evidence="6">The sequence shown here is derived from an EMBL/GenBank/DDBJ whole genome shotgun (WGS) entry which is preliminary data.</text>
</comment>
<dbReference type="Proteomes" id="UP000536381">
    <property type="component" value="Unassembled WGS sequence"/>
</dbReference>
<dbReference type="PANTHER" id="PTHR12080">
    <property type="entry name" value="SIGNALING LYMPHOCYTIC ACTIVATION MOLECULE"/>
    <property type="match status" value="1"/>
</dbReference>
<dbReference type="CDD" id="cd00096">
    <property type="entry name" value="Ig"/>
    <property type="match status" value="1"/>
</dbReference>
<dbReference type="Gene3D" id="2.60.40.10">
    <property type="entry name" value="Immunoglobulins"/>
    <property type="match status" value="2"/>
</dbReference>
<keyword evidence="2" id="KW-0732">Signal</keyword>
<dbReference type="Pfam" id="PF07679">
    <property type="entry name" value="I-set"/>
    <property type="match status" value="1"/>
</dbReference>
<keyword evidence="4" id="KW-0325">Glycoprotein</keyword>
<evidence type="ECO:0000313" key="7">
    <source>
        <dbReference type="Proteomes" id="UP000536381"/>
    </source>
</evidence>
<dbReference type="PANTHER" id="PTHR12080:SF59">
    <property type="entry name" value="HEPATIC AND GLIAL CELL ADHESION MOLECULE"/>
    <property type="match status" value="1"/>
</dbReference>
<evidence type="ECO:0000256" key="4">
    <source>
        <dbReference type="ARBA" id="ARBA00023180"/>
    </source>
</evidence>
<dbReference type="InterPro" id="IPR013783">
    <property type="entry name" value="Ig-like_fold"/>
</dbReference>
<feature type="non-terminal residue" evidence="6">
    <location>
        <position position="1"/>
    </location>
</feature>
<gene>
    <name evidence="6" type="primary">Hepacam_0</name>
    <name evidence="6" type="ORF">SEMFRA_R00941</name>
</gene>
<feature type="non-terminal residue" evidence="6">
    <location>
        <position position="190"/>
    </location>
</feature>
<protein>
    <submittedName>
        <fullName evidence="6">HECAM protein</fullName>
    </submittedName>
</protein>
<evidence type="ECO:0000256" key="1">
    <source>
        <dbReference type="ARBA" id="ARBA00004370"/>
    </source>
</evidence>
<sequence>RRLVAVGSSVLLEAPSITNANFTEWEFISRSTPELILQHYAGVQAPIIYQAYQGRVLFSPQNGSILLQGLQETDSGFYRATVDLMHDKARTTLLEVIKPVSQPELQSSSNLAGSSIELLCVVPEGMEVSISWKKDGHPLPPEKLCLLSENNTMLKIRSGEKSDCGSYSCNVSNKISWKEATMNLTVTGEP</sequence>
<dbReference type="InterPro" id="IPR003598">
    <property type="entry name" value="Ig_sub2"/>
</dbReference>
<dbReference type="GO" id="GO:0005911">
    <property type="term" value="C:cell-cell junction"/>
    <property type="evidence" value="ECO:0007669"/>
    <property type="project" value="TreeGrafter"/>
</dbReference>
<proteinExistence type="predicted"/>
<dbReference type="InterPro" id="IPR036179">
    <property type="entry name" value="Ig-like_dom_sf"/>
</dbReference>
<dbReference type="GO" id="GO:0016020">
    <property type="term" value="C:membrane"/>
    <property type="evidence" value="ECO:0007669"/>
    <property type="project" value="UniProtKB-SubCell"/>
</dbReference>
<dbReference type="PROSITE" id="PS50835">
    <property type="entry name" value="IG_LIKE"/>
    <property type="match status" value="1"/>
</dbReference>
<reference evidence="6 7" key="1">
    <citation type="submission" date="2019-09" db="EMBL/GenBank/DDBJ databases">
        <title>Bird 10,000 Genomes (B10K) Project - Family phase.</title>
        <authorList>
            <person name="Zhang G."/>
        </authorList>
    </citation>
    <scope>NUCLEOTIDE SEQUENCE [LARGE SCALE GENOMIC DNA]</scope>
    <source>
        <strain evidence="6">B10K-DU-001-42</strain>
        <tissue evidence="6">Muscle</tissue>
    </source>
</reference>
<dbReference type="AlphaFoldDB" id="A0A7L2I9P6"/>
<keyword evidence="3" id="KW-0472">Membrane</keyword>
<evidence type="ECO:0000256" key="3">
    <source>
        <dbReference type="ARBA" id="ARBA00023136"/>
    </source>
</evidence>
<dbReference type="InterPro" id="IPR003599">
    <property type="entry name" value="Ig_sub"/>
</dbReference>
<dbReference type="SMART" id="SM00408">
    <property type="entry name" value="IGc2"/>
    <property type="match status" value="1"/>
</dbReference>
<evidence type="ECO:0000313" key="6">
    <source>
        <dbReference type="EMBL" id="NXR07415.1"/>
    </source>
</evidence>